<dbReference type="PANTHER" id="PTHR43000">
    <property type="entry name" value="DTDP-D-GLUCOSE 4,6-DEHYDRATASE-RELATED"/>
    <property type="match status" value="1"/>
</dbReference>
<evidence type="ECO:0000313" key="6">
    <source>
        <dbReference type="Proteomes" id="UP000543224"/>
    </source>
</evidence>
<evidence type="ECO:0000313" key="3">
    <source>
        <dbReference type="EMBL" id="GFP24862.1"/>
    </source>
</evidence>
<dbReference type="RefSeq" id="WP_176229206.1">
    <property type="nucleotide sequence ID" value="NZ_BLRY01000008.1"/>
</dbReference>
<evidence type="ECO:0000259" key="2">
    <source>
        <dbReference type="Pfam" id="PF01370"/>
    </source>
</evidence>
<comment type="caution">
    <text evidence="5">The sequence shown here is derived from an EMBL/GenBank/DDBJ whole genome shotgun (WGS) entry which is preliminary data.</text>
</comment>
<evidence type="ECO:0000313" key="4">
    <source>
        <dbReference type="EMBL" id="GFP26913.1"/>
    </source>
</evidence>
<evidence type="ECO:0000313" key="8">
    <source>
        <dbReference type="Proteomes" id="UP000591948"/>
    </source>
</evidence>
<evidence type="ECO:0000256" key="1">
    <source>
        <dbReference type="ARBA" id="ARBA00007637"/>
    </source>
</evidence>
<organism evidence="5 7">
    <name type="scientific">Candidatus Hakubella thermalkaliphila</name>
    <dbReference type="NCBI Taxonomy" id="2754717"/>
    <lineage>
        <taxon>Bacteria</taxon>
        <taxon>Bacillati</taxon>
        <taxon>Actinomycetota</taxon>
        <taxon>Actinomycetota incertae sedis</taxon>
        <taxon>Candidatus Hakubellales</taxon>
        <taxon>Candidatus Hakubellaceae</taxon>
        <taxon>Candidatus Hakubella</taxon>
    </lineage>
</organism>
<dbReference type="EMBL" id="BLRY01000008">
    <property type="protein sequence ID" value="GFP26913.1"/>
    <property type="molecule type" value="Genomic_DNA"/>
</dbReference>
<name>A0A6V8PQG2_9ACTN</name>
<accession>A0A6V8PQG2</accession>
<dbReference type="AlphaFoldDB" id="A0A6V8PQG2"/>
<comment type="similarity">
    <text evidence="1">Belongs to the NAD(P)-dependent epimerase/dehydratase family.</text>
</comment>
<feature type="domain" description="NAD-dependent epimerase/dehydratase" evidence="2">
    <location>
        <begin position="3"/>
        <end position="229"/>
    </location>
</feature>
<dbReference type="Proteomes" id="UP000543224">
    <property type="component" value="Unassembled WGS sequence"/>
</dbReference>
<dbReference type="EMBL" id="BLRX01000020">
    <property type="protein sequence ID" value="GFP24862.1"/>
    <property type="molecule type" value="Genomic_DNA"/>
</dbReference>
<protein>
    <submittedName>
        <fullName evidence="5">dTDP-glucose 4,6-dehydratase</fullName>
    </submittedName>
</protein>
<keyword evidence="8" id="KW-1185">Reference proteome</keyword>
<dbReference type="InterPro" id="IPR036291">
    <property type="entry name" value="NAD(P)-bd_dom_sf"/>
</dbReference>
<gene>
    <name evidence="3" type="ORF">HKBW3S25_00300</name>
    <name evidence="4" type="ORF">HKBW3S33_00326</name>
    <name evidence="5" type="ORF">HKBW3S43_00226</name>
</gene>
<evidence type="ECO:0000313" key="5">
    <source>
        <dbReference type="EMBL" id="GFP34433.1"/>
    </source>
</evidence>
<sequence>MRILVTGGLGALGAPLARELRNRGHEVWVCDLVHSVGPNYIRCDVGNFRQVKRIFDQLEFDYVYHLAAEFGRKNGEEYYENLWITNAIGTKNILRMQEEKKFRLIFSSSSEVYGDYGGVMEEDVLLHHPVRQLNDYAISKWVNEMQIINSAEQFGTETVRIRIFNAYGPGEHYSDYRSVVCVFSYRALMGLPYTVFLKHHRTSIYIDDAVRTMANIVDRFRPGEVYNIAGRQYHDIKYISDLVLQYLGKDDSLVQYLDYEPHNTLNKKADITKSIQDLGHDPRVPLEEGIPSTIEWMKSVCELPRL</sequence>
<reference evidence="6 7" key="1">
    <citation type="journal article" date="2020" name="Front. Microbiol.">
        <title>Single-cell genomics of novel Actinobacteria with the Wood-Ljungdahl pathway discovered in a serpentinizing system.</title>
        <authorList>
            <person name="Merino N."/>
            <person name="Kawai M."/>
            <person name="Boyd E.S."/>
            <person name="Colman D.R."/>
            <person name="McGlynn S.E."/>
            <person name="Nealson K.H."/>
            <person name="Kurokawa K."/>
            <person name="Hongoh Y."/>
        </authorList>
    </citation>
    <scope>NUCLEOTIDE SEQUENCE [LARGE SCALE GENOMIC DNA]</scope>
    <source>
        <strain evidence="3 6">S25</strain>
        <strain evidence="4 8">S33</strain>
        <strain evidence="5 7">S43</strain>
    </source>
</reference>
<dbReference type="Pfam" id="PF01370">
    <property type="entry name" value="Epimerase"/>
    <property type="match status" value="1"/>
</dbReference>
<proteinExistence type="inferred from homology"/>
<dbReference type="SUPFAM" id="SSF51735">
    <property type="entry name" value="NAD(P)-binding Rossmann-fold domains"/>
    <property type="match status" value="1"/>
</dbReference>
<evidence type="ECO:0000313" key="7">
    <source>
        <dbReference type="Proteomes" id="UP000576480"/>
    </source>
</evidence>
<dbReference type="InterPro" id="IPR001509">
    <property type="entry name" value="Epimerase_deHydtase"/>
</dbReference>
<dbReference type="EMBL" id="BLSB01000006">
    <property type="protein sequence ID" value="GFP34433.1"/>
    <property type="molecule type" value="Genomic_DNA"/>
</dbReference>
<dbReference type="Proteomes" id="UP000576480">
    <property type="component" value="Unassembled WGS sequence"/>
</dbReference>
<dbReference type="Gene3D" id="3.40.50.720">
    <property type="entry name" value="NAD(P)-binding Rossmann-like Domain"/>
    <property type="match status" value="1"/>
</dbReference>
<dbReference type="Proteomes" id="UP000591948">
    <property type="component" value="Unassembled WGS sequence"/>
</dbReference>